<feature type="chain" id="PRO_5016728712" evidence="1">
    <location>
        <begin position="28"/>
        <end position="111"/>
    </location>
</feature>
<evidence type="ECO:0000256" key="1">
    <source>
        <dbReference type="SAM" id="SignalP"/>
    </source>
</evidence>
<organism evidence="2 3">
    <name type="scientific">Parvularcula marina</name>
    <dbReference type="NCBI Taxonomy" id="2292771"/>
    <lineage>
        <taxon>Bacteria</taxon>
        <taxon>Pseudomonadati</taxon>
        <taxon>Pseudomonadota</taxon>
        <taxon>Alphaproteobacteria</taxon>
        <taxon>Parvularculales</taxon>
        <taxon>Parvularculaceae</taxon>
        <taxon>Parvularcula</taxon>
    </lineage>
</organism>
<gene>
    <name evidence="2" type="ORF">DX908_15775</name>
</gene>
<comment type="caution">
    <text evidence="2">The sequence shown here is derived from an EMBL/GenBank/DDBJ whole genome shotgun (WGS) entry which is preliminary data.</text>
</comment>
<name>A0A371R8D7_9PROT</name>
<sequence length="111" mass="12370">MPFVFGFLAGFLAITALPVVSASIAGAAPAIPVQDLARMSWPHLSLSQQEMVDLLAREIYEKEIEPEQRQRIGGSINAVYDALPEWRKAPFRGMAMRDLGMEVPEEMRRAI</sequence>
<protein>
    <submittedName>
        <fullName evidence="2">Uncharacterized protein</fullName>
    </submittedName>
</protein>
<proteinExistence type="predicted"/>
<keyword evidence="1" id="KW-0732">Signal</keyword>
<accession>A0A371R8D7</accession>
<evidence type="ECO:0000313" key="3">
    <source>
        <dbReference type="Proteomes" id="UP000264589"/>
    </source>
</evidence>
<reference evidence="2 3" key="1">
    <citation type="submission" date="2018-08" db="EMBL/GenBank/DDBJ databases">
        <title>Parvularcula sp. SM1705, isolated from surface water of the South Sea China.</title>
        <authorList>
            <person name="Sun L."/>
        </authorList>
    </citation>
    <scope>NUCLEOTIDE SEQUENCE [LARGE SCALE GENOMIC DNA]</scope>
    <source>
        <strain evidence="2 3">SM1705</strain>
    </source>
</reference>
<dbReference type="InParanoid" id="A0A371R8D7"/>
<feature type="signal peptide" evidence="1">
    <location>
        <begin position="1"/>
        <end position="27"/>
    </location>
</feature>
<dbReference type="Proteomes" id="UP000264589">
    <property type="component" value="Unassembled WGS sequence"/>
</dbReference>
<evidence type="ECO:0000313" key="2">
    <source>
        <dbReference type="EMBL" id="RFB01726.1"/>
    </source>
</evidence>
<dbReference type="EMBL" id="QUQO01000002">
    <property type="protein sequence ID" value="RFB01726.1"/>
    <property type="molecule type" value="Genomic_DNA"/>
</dbReference>
<keyword evidence="3" id="KW-1185">Reference proteome</keyword>
<dbReference type="AlphaFoldDB" id="A0A371R8D7"/>